<feature type="signal peptide" evidence="1">
    <location>
        <begin position="1"/>
        <end position="21"/>
    </location>
</feature>
<dbReference type="Proteomes" id="UP000475862">
    <property type="component" value="Unassembled WGS sequence"/>
</dbReference>
<gene>
    <name evidence="2" type="ORF">AGLY_012145</name>
</gene>
<reference evidence="2 3" key="1">
    <citation type="submission" date="2019-08" db="EMBL/GenBank/DDBJ databases">
        <title>The genome of the soybean aphid Biotype 1, its phylome, world population structure and adaptation to the North American continent.</title>
        <authorList>
            <person name="Giordano R."/>
            <person name="Donthu R.K."/>
            <person name="Hernandez A.G."/>
            <person name="Wright C.L."/>
            <person name="Zimin A.V."/>
        </authorList>
    </citation>
    <scope>NUCLEOTIDE SEQUENCE [LARGE SCALE GENOMIC DNA]</scope>
    <source>
        <tissue evidence="2">Whole aphids</tissue>
    </source>
</reference>
<evidence type="ECO:0000313" key="3">
    <source>
        <dbReference type="Proteomes" id="UP000475862"/>
    </source>
</evidence>
<dbReference type="EMBL" id="VYZN01000048">
    <property type="protein sequence ID" value="KAE9528570.1"/>
    <property type="molecule type" value="Genomic_DNA"/>
</dbReference>
<proteinExistence type="predicted"/>
<evidence type="ECO:0000256" key="1">
    <source>
        <dbReference type="SAM" id="SignalP"/>
    </source>
</evidence>
<name>A0A6G0T995_APHGL</name>
<accession>A0A6G0T995</accession>
<dbReference type="AlphaFoldDB" id="A0A6G0T995"/>
<dbReference type="OrthoDB" id="540783at2759"/>
<keyword evidence="1" id="KW-0732">Signal</keyword>
<feature type="chain" id="PRO_5026310304" evidence="1">
    <location>
        <begin position="22"/>
        <end position="209"/>
    </location>
</feature>
<evidence type="ECO:0000313" key="2">
    <source>
        <dbReference type="EMBL" id="KAE9528570.1"/>
    </source>
</evidence>
<keyword evidence="3" id="KW-1185">Reference proteome</keyword>
<comment type="caution">
    <text evidence="2">The sequence shown here is derived from an EMBL/GenBank/DDBJ whole genome shotgun (WGS) entry which is preliminary data.</text>
</comment>
<organism evidence="2 3">
    <name type="scientific">Aphis glycines</name>
    <name type="common">Soybean aphid</name>
    <dbReference type="NCBI Taxonomy" id="307491"/>
    <lineage>
        <taxon>Eukaryota</taxon>
        <taxon>Metazoa</taxon>
        <taxon>Ecdysozoa</taxon>
        <taxon>Arthropoda</taxon>
        <taxon>Hexapoda</taxon>
        <taxon>Insecta</taxon>
        <taxon>Pterygota</taxon>
        <taxon>Neoptera</taxon>
        <taxon>Paraneoptera</taxon>
        <taxon>Hemiptera</taxon>
        <taxon>Sternorrhyncha</taxon>
        <taxon>Aphidomorpha</taxon>
        <taxon>Aphidoidea</taxon>
        <taxon>Aphididae</taxon>
        <taxon>Aphidini</taxon>
        <taxon>Aphis</taxon>
        <taxon>Aphis</taxon>
    </lineage>
</organism>
<sequence length="209" mass="24390">MSKFIFLYLQLVFVICNFGRRYDTLLFFNSVKKSIVSIASSFSKYFLSLPNFDRRQADPRSIIIAIVSIQDGQYYEFGNKYDDTCEKIIEENCESNMQMMRVKDTKGIHVRGKYVIPLDVNLIGHKIFSNDHWKFVKQLDIVLHIVKLFHSLVLHNLNCLIFFFNPSSLIEIKLNSFLFELTSAVNVFNSSRSFAISFKLLLLFIQAKL</sequence>
<protein>
    <submittedName>
        <fullName evidence="2">Uncharacterized protein</fullName>
    </submittedName>
</protein>